<dbReference type="InterPro" id="IPR013087">
    <property type="entry name" value="Znf_C2H2_type"/>
</dbReference>
<dbReference type="InterPro" id="IPR051580">
    <property type="entry name" value="ZnF-Chromatin_assoc"/>
</dbReference>
<dbReference type="EMBL" id="CP046234">
    <property type="protein sequence ID" value="WFD46151.1"/>
    <property type="molecule type" value="Genomic_DNA"/>
</dbReference>
<feature type="region of interest" description="Disordered" evidence="6">
    <location>
        <begin position="1"/>
        <end position="31"/>
    </location>
</feature>
<keyword evidence="3 5" id="KW-0863">Zinc-finger</keyword>
<accession>A0ABY8EKL2</accession>
<evidence type="ECO:0000256" key="3">
    <source>
        <dbReference type="ARBA" id="ARBA00022771"/>
    </source>
</evidence>
<feature type="region of interest" description="Disordered" evidence="6">
    <location>
        <begin position="144"/>
        <end position="192"/>
    </location>
</feature>
<protein>
    <submittedName>
        <fullName evidence="8">Transcriptional regulator of ribosomal biogenesis proteins</fullName>
    </submittedName>
</protein>
<evidence type="ECO:0000259" key="7">
    <source>
        <dbReference type="PROSITE" id="PS50157"/>
    </source>
</evidence>
<feature type="compositionally biased region" description="Low complexity" evidence="6">
    <location>
        <begin position="152"/>
        <end position="172"/>
    </location>
</feature>
<feature type="compositionally biased region" description="Basic and acidic residues" evidence="6">
    <location>
        <begin position="174"/>
        <end position="184"/>
    </location>
</feature>
<evidence type="ECO:0000256" key="6">
    <source>
        <dbReference type="SAM" id="MobiDB-lite"/>
    </source>
</evidence>
<sequence length="614" mass="63577">MTSATQGPIPIARGGDGIQNGNSESPAPARLGASAGAGSYLGMSGSLGGSSSFKESMALSFGKDVADLLEYSIGRFSSSTDSDATVAAPSSVRLESTFCRNFTCCGRGLDDLHDLLQHYEECHVRFEDEDEDEMQSIITDEELETTSMGSDAPGTATAATASPLASPASTKAHTGVDRVAELKRGRPVNDSTTPMMVTAAEDLDSPSAFDTAVMRSPSTSRGKKRAFGQPGIAAGSAANPLYRALVDGGMTRHPFGVNNIYSPSSPFSTPGSSRAGTPSLDSDSETFFGSSTQPSVFSNLSIRGNNADDHQLPSCAPPNLFFPSAAANTSNRPAKRERFNSNTSSAAPSTTSSASNATSNASPLPTDTSAGEHRPYKCPAPGCDKTYKQMNGLKYHRLHGHCNQNLRNTNNNLVMQSNDATSTVSRPSTPVKDNDGNASMVADTQASAPNAPDLAAFGIHSTAAPTSGDATQQPRDAPATPTKANNGSGQLEKTYVCQVGNCDKRYKNLNGLRYHYLHSGSHGLLGLQLLHANGGGASAKADSVSGRPPVSTETLSREQIVQAAAAAQALLSQQAQAQCAKNASSTPGTQPNSASFLAALGNGNLSLTSGGQPR</sequence>
<feature type="region of interest" description="Disordered" evidence="6">
    <location>
        <begin position="419"/>
        <end position="439"/>
    </location>
</feature>
<feature type="region of interest" description="Disordered" evidence="6">
    <location>
        <begin position="299"/>
        <end position="318"/>
    </location>
</feature>
<feature type="compositionally biased region" description="Low complexity" evidence="6">
    <location>
        <begin position="340"/>
        <end position="363"/>
    </location>
</feature>
<feature type="compositionally biased region" description="Polar residues" evidence="6">
    <location>
        <begin position="419"/>
        <end position="428"/>
    </location>
</feature>
<dbReference type="PANTHER" id="PTHR23057:SF0">
    <property type="entry name" value="JUXTAPOSED WITH ANOTHER ZINC FINGER PROTEIN 1"/>
    <property type="match status" value="1"/>
</dbReference>
<gene>
    <name evidence="8" type="primary">SFP1</name>
    <name evidence="8" type="ORF">GLX27_000780</name>
</gene>
<dbReference type="Proteomes" id="UP000818624">
    <property type="component" value="Chromosome 1"/>
</dbReference>
<keyword evidence="9" id="KW-1185">Reference proteome</keyword>
<evidence type="ECO:0000256" key="2">
    <source>
        <dbReference type="ARBA" id="ARBA00022737"/>
    </source>
</evidence>
<feature type="region of interest" description="Disordered" evidence="6">
    <location>
        <begin position="461"/>
        <end position="487"/>
    </location>
</feature>
<dbReference type="SMART" id="SM00355">
    <property type="entry name" value="ZnF_C2H2"/>
    <property type="match status" value="3"/>
</dbReference>
<evidence type="ECO:0000256" key="4">
    <source>
        <dbReference type="ARBA" id="ARBA00022833"/>
    </source>
</evidence>
<feature type="region of interest" description="Disordered" evidence="6">
    <location>
        <begin position="323"/>
        <end position="377"/>
    </location>
</feature>
<keyword evidence="4" id="KW-0862">Zinc</keyword>
<feature type="region of interest" description="Disordered" evidence="6">
    <location>
        <begin position="265"/>
        <end position="292"/>
    </location>
</feature>
<feature type="compositionally biased region" description="Polar residues" evidence="6">
    <location>
        <begin position="274"/>
        <end position="292"/>
    </location>
</feature>
<keyword evidence="2" id="KW-0677">Repeat</keyword>
<proteinExistence type="predicted"/>
<dbReference type="Gene3D" id="3.30.160.60">
    <property type="entry name" value="Classic Zinc Finger"/>
    <property type="match status" value="1"/>
</dbReference>
<evidence type="ECO:0000313" key="9">
    <source>
        <dbReference type="Proteomes" id="UP000818624"/>
    </source>
</evidence>
<keyword evidence="1" id="KW-0479">Metal-binding</keyword>
<reference evidence="8 9" key="1">
    <citation type="journal article" date="2020" name="Elife">
        <title>Loss of centromere function drives karyotype evolution in closely related Malassezia species.</title>
        <authorList>
            <person name="Sankaranarayanan S.R."/>
            <person name="Ianiri G."/>
            <person name="Coelho M.A."/>
            <person name="Reza M.H."/>
            <person name="Thimmappa B.C."/>
            <person name="Ganguly P."/>
            <person name="Vadnala R.N."/>
            <person name="Sun S."/>
            <person name="Siddharthan R."/>
            <person name="Tellgren-Roth C."/>
            <person name="Dawson T.L."/>
            <person name="Heitman J."/>
            <person name="Sanyal K."/>
        </authorList>
    </citation>
    <scope>NUCLEOTIDE SEQUENCE [LARGE SCALE GENOMIC DNA]</scope>
    <source>
        <strain evidence="8">CBS14141</strain>
    </source>
</reference>
<feature type="domain" description="C2H2-type" evidence="7">
    <location>
        <begin position="376"/>
        <end position="406"/>
    </location>
</feature>
<organism evidence="8 9">
    <name type="scientific">Malassezia furfur</name>
    <name type="common">Pityriasis versicolor infection agent</name>
    <name type="synonym">Pityrosporum furfur</name>
    <dbReference type="NCBI Taxonomy" id="55194"/>
    <lineage>
        <taxon>Eukaryota</taxon>
        <taxon>Fungi</taxon>
        <taxon>Dikarya</taxon>
        <taxon>Basidiomycota</taxon>
        <taxon>Ustilaginomycotina</taxon>
        <taxon>Malasseziomycetes</taxon>
        <taxon>Malasseziales</taxon>
        <taxon>Malasseziaceae</taxon>
        <taxon>Malassezia</taxon>
    </lineage>
</organism>
<evidence type="ECO:0000256" key="1">
    <source>
        <dbReference type="ARBA" id="ARBA00022723"/>
    </source>
</evidence>
<dbReference type="PROSITE" id="PS00028">
    <property type="entry name" value="ZINC_FINGER_C2H2_1"/>
    <property type="match status" value="1"/>
</dbReference>
<feature type="compositionally biased region" description="Polar residues" evidence="6">
    <location>
        <begin position="463"/>
        <end position="474"/>
    </location>
</feature>
<evidence type="ECO:0000256" key="5">
    <source>
        <dbReference type="PROSITE-ProRule" id="PRU00042"/>
    </source>
</evidence>
<evidence type="ECO:0000313" key="8">
    <source>
        <dbReference type="EMBL" id="WFD46151.1"/>
    </source>
</evidence>
<name>A0ABY8EKL2_MALFU</name>
<dbReference type="PROSITE" id="PS50157">
    <property type="entry name" value="ZINC_FINGER_C2H2_2"/>
    <property type="match status" value="1"/>
</dbReference>
<dbReference type="PANTHER" id="PTHR23057">
    <property type="entry name" value="JUXTAPOSED WITH ANOTHER ZINC FINGER PROTEIN 1"/>
    <property type="match status" value="1"/>
</dbReference>